<evidence type="ECO:0000256" key="3">
    <source>
        <dbReference type="PROSITE-ProRule" id="PRU10141"/>
    </source>
</evidence>
<dbReference type="Gene3D" id="3.30.200.20">
    <property type="entry name" value="Phosphorylase Kinase, domain 1"/>
    <property type="match status" value="2"/>
</dbReference>
<accession>A0AAU9WP59</accession>
<sequence length="1761" mass="202705">MIFQVRSSEGVVLPVEVFAPKTYTDQTAMEPFARDKGEGTKKVIVASDSARNHSLRARSSKSLSSQRHNKNRAKTYNGYHITNSNTWQRGPVNLTAGNASMEKILLGHYRSGNNSNNLYPGIHLDHSSNFSSNSRIAKFNATLFSSASHLTNQGSDIEEAMDIDHQEMNDEGVGFEGNSTSVLQEGIDASRQLGAPVEDQPLEHKIKIVVGESSSSGEKSKEPKQEIQIAKQKKEVNEQKLQTLKAAPTVSVNRKRPIYIVLHVGNIQIGEFTGKASAPVKIYAEKIFIEMETNEGIGSKTVSHHFRIPCKDLTECKASFVGSPLLLVARPTPAGAAAICEKCKDQGKFLDPESQDTRKRDIVLVMNYKVMPRDTKADLIELFQNRFAEQLLWSELSLKEAQEFFDKKQDVVVPCEQPQSPHPPITGGPNTEGPNTEGPSTGSPSTGSPSTGSPSTGSLSTGCLSTRSPINLEQRKILTPKGKKHARKKLLKNETKSPSAKEPVSPSRGAKQAESGCQTEKNDSAENAIQTRSRRRKASEVPNMDKPETTGFEPVKLDILLHHTKMQSQITLLDQHSKEQRENLQQHQKLLEIERGKLQEMEEEKERQLGRMRDLEISYSADRERLRVLENTVVEKDRVLAQQAANLAMINNELERERVSLRQLQIELEQEREAGSHLRKVQNDLVRVRRALDEEKTVRDMREQQLREKETSLLEIQRTLSDEQQERLRLEEELRQARNACTQLERSLESERLSSQSSQEDIQTKQDTIAEQLDLLQQEREGKRDLEERLRNLQIQVDEERSRRISTERELDEERMIVQQNRETMGREREQYEQRIRESERTASESERRLRELQSAVSVAQDALAEYRRLEPRDWIIRREEVTLTENSLGVGAWGKVYGGTFRGCQVAVKQIHDLILSPHNRRLFEREMSIASRCRHPHLLQFIGATNDDGSPLFITELLDTDLRRVLEQRALHQEEIICLALDVAKGLNYLHLNKPFPIMHRDISSSNVLLWRRDDCWRAKLSDYGAANFMRQYMTVNPGARIYAAPEALTSQQSPKADVYSYGLLLCEMCIRELPVPQQIHQQIGLSIKELEQMGEVIPEFSSQNSSDVERTFQVVGNEDDENTVSNEEIPACDNSKAKARPKKEKKRDNLKTESKADQELSETYLEEHIPRKKKAMKAKIKHLLIELHGKDEILSKGKEILDRLTVERERHLERIEEKEQVIEGKEFVIQSFQEKMLTFIQRIDEKESELRENERLLNEANDRVELLQKQQAEQEEIVKEMQSTMENLDKQTKNGQHSREAFNADLDVKVEFESLKRENERYKLQLQENLSTLREREREINSLKREKETIQEEKRHCDKVSLERKFSVDRLNREKERGLAYLDQLEIRLKEKDQAMQQARDESIELRDQLKRKDNLLLEKDRTLETLENSRKGTSDRLDRLEKQWQDERRTQRNAYDALHDEKRACEERLQRAQADVETYQRRNRVLEREIDRARQTTAIFRGDQPWIITREEIKLSDKVLGTGAWGRVLEGNFRGTKVAVKEIHEIIQSAHNRLLFDREITFATLVRHPCILQFLAVADYRTSKPLLVAELMDMSLSQLVKDEKTLGNRYIRILALDVAYGLNYLHCFRPNPILHRDVNSGNVMVWRQGDKWRGKLCDFGSAEFMGSKMSENPGNPFYCAPEANSSRHCPKMDVYSFGVLLCELCINQTPNPAERERQIALMWNKDLRELAEQCITPDPLTRCTMTDVINVLEPMTT</sequence>
<evidence type="ECO:0000256" key="5">
    <source>
        <dbReference type="SAM" id="MobiDB-lite"/>
    </source>
</evidence>
<dbReference type="Pfam" id="PF00069">
    <property type="entry name" value="Pkinase"/>
    <property type="match status" value="2"/>
</dbReference>
<dbReference type="InterPro" id="IPR000719">
    <property type="entry name" value="Prot_kinase_dom"/>
</dbReference>
<feature type="coiled-coil region" evidence="4">
    <location>
        <begin position="581"/>
        <end position="618"/>
    </location>
</feature>
<feature type="compositionally biased region" description="Basic and acidic residues" evidence="5">
    <location>
        <begin position="1149"/>
        <end position="1160"/>
    </location>
</feature>
<evidence type="ECO:0000259" key="6">
    <source>
        <dbReference type="PROSITE" id="PS50011"/>
    </source>
</evidence>
<dbReference type="PROSITE" id="PS00107">
    <property type="entry name" value="PROTEIN_KINASE_ATP"/>
    <property type="match status" value="2"/>
</dbReference>
<protein>
    <recommendedName>
        <fullName evidence="6">Protein kinase domain-containing protein</fullName>
    </recommendedName>
</protein>
<feature type="domain" description="Protein kinase" evidence="6">
    <location>
        <begin position="883"/>
        <end position="1188"/>
    </location>
</feature>
<dbReference type="InterPro" id="IPR017441">
    <property type="entry name" value="Protein_kinase_ATP_BS"/>
</dbReference>
<evidence type="ECO:0000256" key="4">
    <source>
        <dbReference type="SAM" id="Coils"/>
    </source>
</evidence>
<comment type="caution">
    <text evidence="7">The sequence shown here is derived from an EMBL/GenBank/DDBJ whole genome shotgun (WGS) entry which is preliminary data.</text>
</comment>
<dbReference type="InterPro" id="IPR008266">
    <property type="entry name" value="Tyr_kinase_AS"/>
</dbReference>
<dbReference type="PROSITE" id="PS00109">
    <property type="entry name" value="PROTEIN_KINASE_TYR"/>
    <property type="match status" value="1"/>
</dbReference>
<dbReference type="InterPro" id="IPR051681">
    <property type="entry name" value="Ser/Thr_Kinases-Pseudokinases"/>
</dbReference>
<feature type="domain" description="Protein kinase" evidence="6">
    <location>
        <begin position="1518"/>
        <end position="1760"/>
    </location>
</feature>
<keyword evidence="1 3" id="KW-0547">Nucleotide-binding</keyword>
<organism evidence="7 8">
    <name type="scientific">Pocillopora meandrina</name>
    <dbReference type="NCBI Taxonomy" id="46732"/>
    <lineage>
        <taxon>Eukaryota</taxon>
        <taxon>Metazoa</taxon>
        <taxon>Cnidaria</taxon>
        <taxon>Anthozoa</taxon>
        <taxon>Hexacorallia</taxon>
        <taxon>Scleractinia</taxon>
        <taxon>Astrocoeniina</taxon>
        <taxon>Pocilloporidae</taxon>
        <taxon>Pocillopora</taxon>
    </lineage>
</organism>
<feature type="region of interest" description="Disordered" evidence="5">
    <location>
        <begin position="414"/>
        <end position="552"/>
    </location>
</feature>
<dbReference type="InterPro" id="IPR011009">
    <property type="entry name" value="Kinase-like_dom_sf"/>
</dbReference>
<dbReference type="GO" id="GO:0005524">
    <property type="term" value="F:ATP binding"/>
    <property type="evidence" value="ECO:0007669"/>
    <property type="project" value="UniProtKB-UniRule"/>
</dbReference>
<dbReference type="Proteomes" id="UP001159428">
    <property type="component" value="Unassembled WGS sequence"/>
</dbReference>
<dbReference type="Gene3D" id="1.10.510.10">
    <property type="entry name" value="Transferase(Phosphotransferase) domain 1"/>
    <property type="match status" value="2"/>
</dbReference>
<evidence type="ECO:0000313" key="7">
    <source>
        <dbReference type="EMBL" id="CAH3121084.1"/>
    </source>
</evidence>
<keyword evidence="8" id="KW-1185">Reference proteome</keyword>
<feature type="binding site" evidence="3">
    <location>
        <position position="1545"/>
    </location>
    <ligand>
        <name>ATP</name>
        <dbReference type="ChEBI" id="CHEBI:30616"/>
    </ligand>
</feature>
<feature type="compositionally biased region" description="Low complexity" evidence="5">
    <location>
        <begin position="438"/>
        <end position="466"/>
    </location>
</feature>
<feature type="region of interest" description="Disordered" evidence="5">
    <location>
        <begin position="47"/>
        <end position="73"/>
    </location>
</feature>
<dbReference type="GO" id="GO:0004672">
    <property type="term" value="F:protein kinase activity"/>
    <property type="evidence" value="ECO:0007669"/>
    <property type="project" value="InterPro"/>
</dbReference>
<gene>
    <name evidence="7" type="ORF">PMEA_00009025</name>
</gene>
<dbReference type="PANTHER" id="PTHR44329:SF298">
    <property type="entry name" value="MIXED LINEAGE KINASE DOMAIN-LIKE PROTEIN"/>
    <property type="match status" value="1"/>
</dbReference>
<feature type="compositionally biased region" description="Basic and acidic residues" evidence="5">
    <location>
        <begin position="824"/>
        <end position="848"/>
    </location>
</feature>
<feature type="region of interest" description="Disordered" evidence="5">
    <location>
        <begin position="1118"/>
        <end position="1160"/>
    </location>
</feature>
<feature type="coiled-coil region" evidence="4">
    <location>
        <begin position="1204"/>
        <end position="1500"/>
    </location>
</feature>
<dbReference type="SUPFAM" id="SSF56112">
    <property type="entry name" value="Protein kinase-like (PK-like)"/>
    <property type="match status" value="2"/>
</dbReference>
<dbReference type="PANTHER" id="PTHR44329">
    <property type="entry name" value="SERINE/THREONINE-PROTEIN KINASE TNNI3K-RELATED"/>
    <property type="match status" value="1"/>
</dbReference>
<dbReference type="PROSITE" id="PS50011">
    <property type="entry name" value="PROTEIN_KINASE_DOM"/>
    <property type="match status" value="2"/>
</dbReference>
<reference evidence="7 8" key="1">
    <citation type="submission" date="2022-05" db="EMBL/GenBank/DDBJ databases">
        <authorList>
            <consortium name="Genoscope - CEA"/>
            <person name="William W."/>
        </authorList>
    </citation>
    <scope>NUCLEOTIDE SEQUENCE [LARGE SCALE GENOMIC DNA]</scope>
</reference>
<name>A0AAU9WP59_9CNID</name>
<evidence type="ECO:0000313" key="8">
    <source>
        <dbReference type="Proteomes" id="UP001159428"/>
    </source>
</evidence>
<feature type="compositionally biased region" description="Basic residues" evidence="5">
    <location>
        <begin position="481"/>
        <end position="490"/>
    </location>
</feature>
<feature type="region of interest" description="Disordered" evidence="5">
    <location>
        <begin position="823"/>
        <end position="848"/>
    </location>
</feature>
<feature type="binding site" evidence="3">
    <location>
        <position position="910"/>
    </location>
    <ligand>
        <name>ATP</name>
        <dbReference type="ChEBI" id="CHEBI:30616"/>
    </ligand>
</feature>
<dbReference type="EMBL" id="CALNXJ010000018">
    <property type="protein sequence ID" value="CAH3121084.1"/>
    <property type="molecule type" value="Genomic_DNA"/>
</dbReference>
<feature type="compositionally biased region" description="Polar residues" evidence="5">
    <location>
        <begin position="515"/>
        <end position="531"/>
    </location>
</feature>
<proteinExistence type="predicted"/>
<keyword evidence="4" id="KW-0175">Coiled coil</keyword>
<dbReference type="GO" id="GO:0097527">
    <property type="term" value="P:necroptotic signaling pathway"/>
    <property type="evidence" value="ECO:0007669"/>
    <property type="project" value="TreeGrafter"/>
</dbReference>
<keyword evidence="2 3" id="KW-0067">ATP-binding</keyword>
<evidence type="ECO:0000256" key="1">
    <source>
        <dbReference type="ARBA" id="ARBA00022741"/>
    </source>
</evidence>
<evidence type="ECO:0000256" key="2">
    <source>
        <dbReference type="ARBA" id="ARBA00022840"/>
    </source>
</evidence>